<evidence type="ECO:0000313" key="3">
    <source>
        <dbReference type="Proteomes" id="UP000193144"/>
    </source>
</evidence>
<evidence type="ECO:0000256" key="1">
    <source>
        <dbReference type="SAM" id="MobiDB-lite"/>
    </source>
</evidence>
<dbReference type="OrthoDB" id="3880115at2759"/>
<name>A0A1Y1ZM48_9PLEO</name>
<organism evidence="2 3">
    <name type="scientific">Clohesyomyces aquaticus</name>
    <dbReference type="NCBI Taxonomy" id="1231657"/>
    <lineage>
        <taxon>Eukaryota</taxon>
        <taxon>Fungi</taxon>
        <taxon>Dikarya</taxon>
        <taxon>Ascomycota</taxon>
        <taxon>Pezizomycotina</taxon>
        <taxon>Dothideomycetes</taxon>
        <taxon>Pleosporomycetidae</taxon>
        <taxon>Pleosporales</taxon>
        <taxon>Lindgomycetaceae</taxon>
        <taxon>Clohesyomyces</taxon>
    </lineage>
</organism>
<evidence type="ECO:0000313" key="2">
    <source>
        <dbReference type="EMBL" id="ORY11331.1"/>
    </source>
</evidence>
<feature type="compositionally biased region" description="Acidic residues" evidence="1">
    <location>
        <begin position="202"/>
        <end position="228"/>
    </location>
</feature>
<sequence>MASLELIVGVFYTGVTHFDALSVWDGTDGCEPWLDCSHDHLNPQQQSPLFRLPRELQNEIYFHYLRDEHGYHHDFESGKLRAYTGKSIDLGFMYTCKIVAEEMNGFALRANSITFTPAEDTRAWRFRTLLELQKLSFSEMMFRAHSCVTAENVDELRQRYPDISSLLAAANPAFADIIEEKYGNEDNSSSGSDENEGHSEGEDGGEDDESDSEADDREDDGDNDEDEPVLQNGEFDVEQSGPEGGACQTFAREFVNQTIHWKPEVFCIPNRLGSIDQESHFSPRMVIINMEAWIQEAEDFYSTGMPRGSFTLSFRASEESSQQIWNHMKTAVEYYDTRRELFRRNPGHRRLSERFVKAVKDMIRGDSFIKLEACLGELRESQQSIEGDENQAPIWFDELLKDLPIEEPFGGFNAIATEYIKIQDDVASGQINSVTGIYDVCSYVMECSVRTIANLLAEPHARSRATGLGREAWELGSCDGEYPRFRS</sequence>
<comment type="caution">
    <text evidence="2">The sequence shown here is derived from an EMBL/GenBank/DDBJ whole genome shotgun (WGS) entry which is preliminary data.</text>
</comment>
<dbReference type="AlphaFoldDB" id="A0A1Y1ZM48"/>
<accession>A0A1Y1ZM48</accession>
<dbReference type="Proteomes" id="UP000193144">
    <property type="component" value="Unassembled WGS sequence"/>
</dbReference>
<protein>
    <submittedName>
        <fullName evidence="2">Uncharacterized protein</fullName>
    </submittedName>
</protein>
<proteinExistence type="predicted"/>
<dbReference type="EMBL" id="MCFA01000062">
    <property type="protein sequence ID" value="ORY11331.1"/>
    <property type="molecule type" value="Genomic_DNA"/>
</dbReference>
<gene>
    <name evidence="2" type="ORF">BCR34DRAFT_587991</name>
</gene>
<reference evidence="2 3" key="1">
    <citation type="submission" date="2016-07" db="EMBL/GenBank/DDBJ databases">
        <title>Pervasive Adenine N6-methylation of Active Genes in Fungi.</title>
        <authorList>
            <consortium name="DOE Joint Genome Institute"/>
            <person name="Mondo S.J."/>
            <person name="Dannebaum R.O."/>
            <person name="Kuo R.C."/>
            <person name="Labutti K."/>
            <person name="Haridas S."/>
            <person name="Kuo A."/>
            <person name="Salamov A."/>
            <person name="Ahrendt S.R."/>
            <person name="Lipzen A."/>
            <person name="Sullivan W."/>
            <person name="Andreopoulos W.B."/>
            <person name="Clum A."/>
            <person name="Lindquist E."/>
            <person name="Daum C."/>
            <person name="Ramamoorthy G.K."/>
            <person name="Gryganskyi A."/>
            <person name="Culley D."/>
            <person name="Magnuson J.K."/>
            <person name="James T.Y."/>
            <person name="O'Malley M.A."/>
            <person name="Stajich J.E."/>
            <person name="Spatafora J.W."/>
            <person name="Visel A."/>
            <person name="Grigoriev I.V."/>
        </authorList>
    </citation>
    <scope>NUCLEOTIDE SEQUENCE [LARGE SCALE GENOMIC DNA]</scope>
    <source>
        <strain evidence="2 3">CBS 115471</strain>
    </source>
</reference>
<feature type="region of interest" description="Disordered" evidence="1">
    <location>
        <begin position="182"/>
        <end position="229"/>
    </location>
</feature>
<keyword evidence="3" id="KW-1185">Reference proteome</keyword>